<keyword evidence="1" id="KW-0732">Signal</keyword>
<dbReference type="Proteomes" id="UP001143981">
    <property type="component" value="Unassembled WGS sequence"/>
</dbReference>
<dbReference type="AlphaFoldDB" id="A0A9W7YFK0"/>
<organism evidence="2 3">
    <name type="scientific">Coemansia biformis</name>
    <dbReference type="NCBI Taxonomy" id="1286918"/>
    <lineage>
        <taxon>Eukaryota</taxon>
        <taxon>Fungi</taxon>
        <taxon>Fungi incertae sedis</taxon>
        <taxon>Zoopagomycota</taxon>
        <taxon>Kickxellomycotina</taxon>
        <taxon>Kickxellomycetes</taxon>
        <taxon>Kickxellales</taxon>
        <taxon>Kickxellaceae</taxon>
        <taxon>Coemansia</taxon>
    </lineage>
</organism>
<proteinExistence type="predicted"/>
<dbReference type="PANTHER" id="PTHR28075">
    <property type="entry name" value="CHROMOSOME 16, WHOLE GENOME SHOTGUN SEQUENCE"/>
    <property type="match status" value="1"/>
</dbReference>
<dbReference type="GO" id="GO:0005737">
    <property type="term" value="C:cytoplasm"/>
    <property type="evidence" value="ECO:0007669"/>
    <property type="project" value="TreeGrafter"/>
</dbReference>
<keyword evidence="3" id="KW-1185">Reference proteome</keyword>
<name>A0A9W7YFK0_9FUNG</name>
<protein>
    <recommendedName>
        <fullName evidence="4">DUF1748-domain-containing protein</fullName>
    </recommendedName>
</protein>
<sequence>MAIGRLVHVAADLVLVSVALAGIRRSTGMTPALTNPDSAVQSVARKYLEAGERILDAVQTQMAGSAYVKRD</sequence>
<evidence type="ECO:0000313" key="2">
    <source>
        <dbReference type="EMBL" id="KAJ1732419.1"/>
    </source>
</evidence>
<dbReference type="InterPro" id="IPR013726">
    <property type="entry name" value="Mitofissin"/>
</dbReference>
<feature type="chain" id="PRO_5040885721" description="DUF1748-domain-containing protein" evidence="1">
    <location>
        <begin position="22"/>
        <end position="71"/>
    </location>
</feature>
<reference evidence="2" key="1">
    <citation type="submission" date="2022-07" db="EMBL/GenBank/DDBJ databases">
        <title>Phylogenomic reconstructions and comparative analyses of Kickxellomycotina fungi.</title>
        <authorList>
            <person name="Reynolds N.K."/>
            <person name="Stajich J.E."/>
            <person name="Barry K."/>
            <person name="Grigoriev I.V."/>
            <person name="Crous P."/>
            <person name="Smith M.E."/>
        </authorList>
    </citation>
    <scope>NUCLEOTIDE SEQUENCE</scope>
    <source>
        <strain evidence="2">BCRC 34381</strain>
    </source>
</reference>
<evidence type="ECO:0000313" key="3">
    <source>
        <dbReference type="Proteomes" id="UP001143981"/>
    </source>
</evidence>
<evidence type="ECO:0000256" key="1">
    <source>
        <dbReference type="SAM" id="SignalP"/>
    </source>
</evidence>
<evidence type="ECO:0008006" key="4">
    <source>
        <dbReference type="Google" id="ProtNLM"/>
    </source>
</evidence>
<comment type="caution">
    <text evidence="2">The sequence shown here is derived from an EMBL/GenBank/DDBJ whole genome shotgun (WGS) entry which is preliminary data.</text>
</comment>
<accession>A0A9W7YFK0</accession>
<dbReference type="Pfam" id="PF08520">
    <property type="entry name" value="Mitofissin"/>
    <property type="match status" value="1"/>
</dbReference>
<dbReference type="PANTHER" id="PTHR28075:SF3">
    <property type="entry name" value="DUF1748-DOMAIN-CONTAINING PROTEIN"/>
    <property type="match status" value="1"/>
</dbReference>
<gene>
    <name evidence="2" type="ORF">LPJ61_002057</name>
</gene>
<dbReference type="OrthoDB" id="16824at2759"/>
<feature type="signal peptide" evidence="1">
    <location>
        <begin position="1"/>
        <end position="21"/>
    </location>
</feature>
<dbReference type="EMBL" id="JANBOI010000227">
    <property type="protein sequence ID" value="KAJ1732419.1"/>
    <property type="molecule type" value="Genomic_DNA"/>
</dbReference>